<protein>
    <submittedName>
        <fullName evidence="1">Gas vesicle protein G</fullName>
    </submittedName>
</protein>
<dbReference type="EMBL" id="QLYX01000008">
    <property type="protein sequence ID" value="RAY13619.1"/>
    <property type="molecule type" value="Genomic_DNA"/>
</dbReference>
<dbReference type="InterPro" id="IPR007804">
    <property type="entry name" value="GvpG"/>
</dbReference>
<dbReference type="RefSeq" id="WP_111869160.1">
    <property type="nucleotide sequence ID" value="NZ_QLYX01000008.1"/>
</dbReference>
<keyword evidence="2" id="KW-1185">Reference proteome</keyword>
<accession>A0A365H3J0</accession>
<proteinExistence type="predicted"/>
<reference evidence="1 2" key="1">
    <citation type="submission" date="2018-06" db="EMBL/GenBank/DDBJ databases">
        <title>Actinomadura craniellae sp. nov. isolated from marine sponge Craniella sp.</title>
        <authorList>
            <person name="Li L."/>
            <person name="Xu Q.H."/>
            <person name="Lin H.W."/>
            <person name="Lu Y.H."/>
        </authorList>
    </citation>
    <scope>NUCLEOTIDE SEQUENCE [LARGE SCALE GENOMIC DNA]</scope>
    <source>
        <strain evidence="1 2">LHW63021</strain>
    </source>
</reference>
<sequence>MGLLTMIVALPALPVLGVVRIGELLQEQAERELRGPAALRRELEKVEQERAAGLISAEEEARATEEILGRAFPAR</sequence>
<name>A0A365H3J0_9ACTN</name>
<evidence type="ECO:0000313" key="2">
    <source>
        <dbReference type="Proteomes" id="UP000251891"/>
    </source>
</evidence>
<dbReference type="Pfam" id="PF05120">
    <property type="entry name" value="GvpG"/>
    <property type="match status" value="1"/>
</dbReference>
<dbReference type="Proteomes" id="UP000251891">
    <property type="component" value="Unassembled WGS sequence"/>
</dbReference>
<evidence type="ECO:0000313" key="1">
    <source>
        <dbReference type="EMBL" id="RAY13619.1"/>
    </source>
</evidence>
<organism evidence="1 2">
    <name type="scientific">Actinomadura craniellae</name>
    <dbReference type="NCBI Taxonomy" id="2231787"/>
    <lineage>
        <taxon>Bacteria</taxon>
        <taxon>Bacillati</taxon>
        <taxon>Actinomycetota</taxon>
        <taxon>Actinomycetes</taxon>
        <taxon>Streptosporangiales</taxon>
        <taxon>Thermomonosporaceae</taxon>
        <taxon>Actinomadura</taxon>
    </lineage>
</organism>
<dbReference type="OrthoDB" id="3541554at2"/>
<dbReference type="AlphaFoldDB" id="A0A365H3J0"/>
<comment type="caution">
    <text evidence="1">The sequence shown here is derived from an EMBL/GenBank/DDBJ whole genome shotgun (WGS) entry which is preliminary data.</text>
</comment>
<gene>
    <name evidence="1" type="ORF">DPM19_18240</name>
</gene>